<organism evidence="1 2">
    <name type="scientific">Dactylonectria estremocensis</name>
    <dbReference type="NCBI Taxonomy" id="1079267"/>
    <lineage>
        <taxon>Eukaryota</taxon>
        <taxon>Fungi</taxon>
        <taxon>Dikarya</taxon>
        <taxon>Ascomycota</taxon>
        <taxon>Pezizomycotina</taxon>
        <taxon>Sordariomycetes</taxon>
        <taxon>Hypocreomycetidae</taxon>
        <taxon>Hypocreales</taxon>
        <taxon>Nectriaceae</taxon>
        <taxon>Dactylonectria</taxon>
    </lineage>
</organism>
<dbReference type="InterPro" id="IPR036815">
    <property type="entry name" value="14-3-3_dom_sf"/>
</dbReference>
<name>A0A9P9FCT5_9HYPO</name>
<accession>A0A9P9FCT5</accession>
<dbReference type="EMBL" id="JAGMUU010000002">
    <property type="protein sequence ID" value="KAH7160530.1"/>
    <property type="molecule type" value="Genomic_DNA"/>
</dbReference>
<evidence type="ECO:0000313" key="2">
    <source>
        <dbReference type="Proteomes" id="UP000717696"/>
    </source>
</evidence>
<sequence length="154" mass="17278">MVPYLKEVVKMSGELSIDEQNLFAVAYQNGESRGIENHVAAVRGCHNEIENDLEKIRRDILDLLDRSLIPNTGTGKSKALYYKMCAYFNGLPFLKPSGLTCHISKKGDYNIYLAEFTSGERCNVAVTSAYKASKFAQVYGKKETNFYGSRDITN</sequence>
<gene>
    <name evidence="1" type="ORF">B0J13DRAFT_644245</name>
</gene>
<keyword evidence="2" id="KW-1185">Reference proteome</keyword>
<dbReference type="Proteomes" id="UP000717696">
    <property type="component" value="Unassembled WGS sequence"/>
</dbReference>
<dbReference type="AlphaFoldDB" id="A0A9P9FCT5"/>
<dbReference type="PANTHER" id="PTHR18860">
    <property type="entry name" value="14-3-3 PROTEIN"/>
    <property type="match status" value="1"/>
</dbReference>
<dbReference type="Gene3D" id="1.20.190.20">
    <property type="entry name" value="14-3-3 domain"/>
    <property type="match status" value="1"/>
</dbReference>
<dbReference type="InterPro" id="IPR000308">
    <property type="entry name" value="14-3-3"/>
</dbReference>
<reference evidence="1" key="1">
    <citation type="journal article" date="2021" name="Nat. Commun.">
        <title>Genetic determinants of endophytism in the Arabidopsis root mycobiome.</title>
        <authorList>
            <person name="Mesny F."/>
            <person name="Miyauchi S."/>
            <person name="Thiergart T."/>
            <person name="Pickel B."/>
            <person name="Atanasova L."/>
            <person name="Karlsson M."/>
            <person name="Huettel B."/>
            <person name="Barry K.W."/>
            <person name="Haridas S."/>
            <person name="Chen C."/>
            <person name="Bauer D."/>
            <person name="Andreopoulos W."/>
            <person name="Pangilinan J."/>
            <person name="LaButti K."/>
            <person name="Riley R."/>
            <person name="Lipzen A."/>
            <person name="Clum A."/>
            <person name="Drula E."/>
            <person name="Henrissat B."/>
            <person name="Kohler A."/>
            <person name="Grigoriev I.V."/>
            <person name="Martin F.M."/>
            <person name="Hacquard S."/>
        </authorList>
    </citation>
    <scope>NUCLEOTIDE SEQUENCE</scope>
    <source>
        <strain evidence="1">MPI-CAGE-AT-0021</strain>
    </source>
</reference>
<protein>
    <submittedName>
        <fullName evidence="1">14-3-3 domain-containing protein</fullName>
    </submittedName>
</protein>
<comment type="caution">
    <text evidence="1">The sequence shown here is derived from an EMBL/GenBank/DDBJ whole genome shotgun (WGS) entry which is preliminary data.</text>
</comment>
<evidence type="ECO:0000313" key="1">
    <source>
        <dbReference type="EMBL" id="KAH7160530.1"/>
    </source>
</evidence>
<dbReference type="SUPFAM" id="SSF48445">
    <property type="entry name" value="14-3-3 protein"/>
    <property type="match status" value="1"/>
</dbReference>
<proteinExistence type="predicted"/>